<name>A0A0J8GUJ0_9ALTE</name>
<dbReference type="SUPFAM" id="SSF54637">
    <property type="entry name" value="Thioesterase/thiol ester dehydrase-isomerase"/>
    <property type="match status" value="1"/>
</dbReference>
<protein>
    <recommendedName>
        <fullName evidence="5">4-hydroxybenzoyl-CoA thioesterase</fullName>
    </recommendedName>
</protein>
<dbReference type="CDD" id="cd00586">
    <property type="entry name" value="4HBT"/>
    <property type="match status" value="1"/>
</dbReference>
<dbReference type="Proteomes" id="UP000037600">
    <property type="component" value="Unassembled WGS sequence"/>
</dbReference>
<proteinExistence type="inferred from homology"/>
<organism evidence="3 4">
    <name type="scientific">Catenovulum maritimum</name>
    <dbReference type="NCBI Taxonomy" id="1513271"/>
    <lineage>
        <taxon>Bacteria</taxon>
        <taxon>Pseudomonadati</taxon>
        <taxon>Pseudomonadota</taxon>
        <taxon>Gammaproteobacteria</taxon>
        <taxon>Alteromonadales</taxon>
        <taxon>Alteromonadaceae</taxon>
        <taxon>Catenovulum</taxon>
    </lineage>
</organism>
<evidence type="ECO:0008006" key="5">
    <source>
        <dbReference type="Google" id="ProtNLM"/>
    </source>
</evidence>
<accession>A0A0J8GUJ0</accession>
<dbReference type="InterPro" id="IPR006684">
    <property type="entry name" value="YbgC/YbaW"/>
</dbReference>
<dbReference type="GO" id="GO:0047617">
    <property type="term" value="F:fatty acyl-CoA hydrolase activity"/>
    <property type="evidence" value="ECO:0007669"/>
    <property type="project" value="TreeGrafter"/>
</dbReference>
<dbReference type="RefSeq" id="WP_048689246.1">
    <property type="nucleotide sequence ID" value="NZ_KQ130483.1"/>
</dbReference>
<dbReference type="Gene3D" id="3.10.129.10">
    <property type="entry name" value="Hotdog Thioesterase"/>
    <property type="match status" value="1"/>
</dbReference>
<dbReference type="AlphaFoldDB" id="A0A0J8GUJ0"/>
<dbReference type="EMBL" id="LAZL01000003">
    <property type="protein sequence ID" value="KMT66445.1"/>
    <property type="molecule type" value="Genomic_DNA"/>
</dbReference>
<dbReference type="STRING" id="1513271.XM47_02560"/>
<dbReference type="PANTHER" id="PTHR31793:SF27">
    <property type="entry name" value="NOVEL THIOESTERASE SUPERFAMILY DOMAIN AND SAPOSIN A-TYPE DOMAIN CONTAINING PROTEIN (0610012H03RIK)"/>
    <property type="match status" value="1"/>
</dbReference>
<dbReference type="InterPro" id="IPR050563">
    <property type="entry name" value="4-hydroxybenzoyl-CoA_TE"/>
</dbReference>
<evidence type="ECO:0000256" key="1">
    <source>
        <dbReference type="ARBA" id="ARBA00005953"/>
    </source>
</evidence>
<evidence type="ECO:0000256" key="2">
    <source>
        <dbReference type="ARBA" id="ARBA00022801"/>
    </source>
</evidence>
<evidence type="ECO:0000313" key="4">
    <source>
        <dbReference type="Proteomes" id="UP000037600"/>
    </source>
</evidence>
<dbReference type="PANTHER" id="PTHR31793">
    <property type="entry name" value="4-HYDROXYBENZOYL-COA THIOESTERASE FAMILY MEMBER"/>
    <property type="match status" value="1"/>
</dbReference>
<reference evidence="3 4" key="1">
    <citation type="submission" date="2015-04" db="EMBL/GenBank/DDBJ databases">
        <title>Draft Genome Sequence of the Novel Agar-Digesting Marine Bacterium Q1.</title>
        <authorList>
            <person name="Li Y."/>
            <person name="Li D."/>
            <person name="Chen G."/>
            <person name="Du Z."/>
        </authorList>
    </citation>
    <scope>NUCLEOTIDE SEQUENCE [LARGE SCALE GENOMIC DNA]</scope>
    <source>
        <strain evidence="3 4">Q1</strain>
    </source>
</reference>
<dbReference type="InterPro" id="IPR029069">
    <property type="entry name" value="HotDog_dom_sf"/>
</dbReference>
<dbReference type="Pfam" id="PF13279">
    <property type="entry name" value="4HBT_2"/>
    <property type="match status" value="1"/>
</dbReference>
<keyword evidence="2" id="KW-0378">Hydrolase</keyword>
<sequence length="130" mass="14896">MYQLEMQVRDYECDMQGIVNNSVYMNYLEHARHEFLKMKGIDFAALATQGINLVVIRAEVDYLKSLQSSDSFKVAVNWSLSSRLKVCFEQSIINQNNENIMRAKIYATALNTKGRPKIPEEIAKAINNDS</sequence>
<dbReference type="PIRSF" id="PIRSF003230">
    <property type="entry name" value="YbgC"/>
    <property type="match status" value="1"/>
</dbReference>
<dbReference type="OrthoDB" id="9799036at2"/>
<keyword evidence="4" id="KW-1185">Reference proteome</keyword>
<comment type="caution">
    <text evidence="3">The sequence shown here is derived from an EMBL/GenBank/DDBJ whole genome shotgun (WGS) entry which is preliminary data.</text>
</comment>
<comment type="similarity">
    <text evidence="1">Belongs to the 4-hydroxybenzoyl-CoA thioesterase family.</text>
</comment>
<evidence type="ECO:0000313" key="3">
    <source>
        <dbReference type="EMBL" id="KMT66445.1"/>
    </source>
</evidence>
<gene>
    <name evidence="3" type="ORF">XM47_02560</name>
</gene>